<sequence length="225" mass="23912">MKAGRLTGFCDHARALANIQDGATMSRTSRSPFARALLIAAFLTAPMTLFAQDAKEGGLTGEGLALGTEIDDTPRPGDTYIKETFQDWSLRCVVVADADDLCQMYQLLSDSNGSPVAEFTAFRLPEGGQAAAGATIVVPLETALVEQLAIKVDDAAGRKYPYAYCNTIGCYARIGLTQADVEAYKRGAEAVLSIVPIAAPDQRVNVTLSLKGFTAAFEASSYLTQ</sequence>
<evidence type="ECO:0008006" key="3">
    <source>
        <dbReference type="Google" id="ProtNLM"/>
    </source>
</evidence>
<dbReference type="eggNOG" id="COG5342">
    <property type="taxonomic scope" value="Bacteria"/>
</dbReference>
<evidence type="ECO:0000313" key="1">
    <source>
        <dbReference type="EMBL" id="ABG32173.1"/>
    </source>
</evidence>
<dbReference type="InterPro" id="IPR038696">
    <property type="entry name" value="IalB_sf"/>
</dbReference>
<dbReference type="HOGENOM" id="CLU_096085_1_0_5"/>
<dbReference type="AlphaFoldDB" id="Q166C0"/>
<protein>
    <recommendedName>
        <fullName evidence="3">Invasion associated family protein</fullName>
    </recommendedName>
</protein>
<evidence type="ECO:0000313" key="2">
    <source>
        <dbReference type="Proteomes" id="UP000007029"/>
    </source>
</evidence>
<name>Q166C0_ROSDO</name>
<dbReference type="InterPro" id="IPR010642">
    <property type="entry name" value="Invasion_prot_B"/>
</dbReference>
<dbReference type="STRING" id="375451.RD1_2624"/>
<dbReference type="Gene3D" id="2.60.40.1880">
    <property type="entry name" value="Invasion associated locus B (IalB) protein"/>
    <property type="match status" value="1"/>
</dbReference>
<proteinExistence type="predicted"/>
<dbReference type="EMBL" id="CP000362">
    <property type="protein sequence ID" value="ABG32173.1"/>
    <property type="molecule type" value="Genomic_DNA"/>
</dbReference>
<dbReference type="KEGG" id="rde:RD1_2624"/>
<organism evidence="1 2">
    <name type="scientific">Roseobacter denitrificans (strain ATCC 33942 / OCh 114)</name>
    <name type="common">Erythrobacter sp. (strain OCh 114)</name>
    <name type="synonym">Roseobacter denitrificans</name>
    <dbReference type="NCBI Taxonomy" id="375451"/>
    <lineage>
        <taxon>Bacteria</taxon>
        <taxon>Pseudomonadati</taxon>
        <taxon>Pseudomonadota</taxon>
        <taxon>Alphaproteobacteria</taxon>
        <taxon>Rhodobacterales</taxon>
        <taxon>Roseobacteraceae</taxon>
        <taxon>Roseobacter</taxon>
    </lineage>
</organism>
<reference evidence="1 2" key="1">
    <citation type="journal article" date="2007" name="J. Bacteriol.">
        <title>The complete genome sequence of Roseobacter denitrificans reveals a mixotrophic rather than photosynthetic metabolism.</title>
        <authorList>
            <person name="Swingley W.D."/>
            <person name="Sadekar S."/>
            <person name="Mastrian S.D."/>
            <person name="Matthies H.J."/>
            <person name="Hao J."/>
            <person name="Ramos H."/>
            <person name="Acharya C.R."/>
            <person name="Conrad A.L."/>
            <person name="Taylor H.L."/>
            <person name="Dejesa L.C."/>
            <person name="Shah M.K."/>
            <person name="O'huallachain M.E."/>
            <person name="Lince M.T."/>
            <person name="Blankenship R.E."/>
            <person name="Beatty J.T."/>
            <person name="Touchman J.W."/>
        </authorList>
    </citation>
    <scope>NUCLEOTIDE SEQUENCE [LARGE SCALE GENOMIC DNA]</scope>
    <source>
        <strain evidence="2">ATCC 33942 / OCh 114</strain>
    </source>
</reference>
<gene>
    <name evidence="1" type="ordered locus">RD1_2624</name>
</gene>
<dbReference type="Proteomes" id="UP000007029">
    <property type="component" value="Chromosome"/>
</dbReference>
<dbReference type="Pfam" id="PF06776">
    <property type="entry name" value="IalB"/>
    <property type="match status" value="1"/>
</dbReference>
<keyword evidence="2" id="KW-1185">Reference proteome</keyword>
<accession>Q166C0</accession>